<feature type="binding site" evidence="8">
    <location>
        <position position="15"/>
    </location>
    <ligand>
        <name>ATP</name>
        <dbReference type="ChEBI" id="CHEBI:30616"/>
    </ligand>
</feature>
<dbReference type="RefSeq" id="WP_092986964.1">
    <property type="nucleotide sequence ID" value="NZ_FNFY01000017.1"/>
</dbReference>
<dbReference type="AlphaFoldDB" id="A0A1G9GHV4"/>
<dbReference type="PIRSF" id="PIRSF000729">
    <property type="entry name" value="GK"/>
    <property type="match status" value="1"/>
</dbReference>
<feature type="binding site" evidence="8">
    <location>
        <begin position="220"/>
        <end position="226"/>
    </location>
    <ligand>
        <name>ATP</name>
        <dbReference type="ChEBI" id="CHEBI:30616"/>
    </ligand>
</feature>
<organism evidence="10 11">
    <name type="scientific">Lacicoccus qingdaonensis</name>
    <dbReference type="NCBI Taxonomy" id="576118"/>
    <lineage>
        <taxon>Bacteria</taxon>
        <taxon>Bacillati</taxon>
        <taxon>Bacillota</taxon>
        <taxon>Bacilli</taxon>
        <taxon>Bacillales</taxon>
        <taxon>Salinicoccaceae</taxon>
        <taxon>Lacicoccus</taxon>
    </lineage>
</organism>
<evidence type="ECO:0000256" key="1">
    <source>
        <dbReference type="ARBA" id="ARBA00022490"/>
    </source>
</evidence>
<dbReference type="GO" id="GO:0004349">
    <property type="term" value="F:glutamate 5-kinase activity"/>
    <property type="evidence" value="ECO:0007669"/>
    <property type="project" value="UniProtKB-UniRule"/>
</dbReference>
<keyword evidence="1 8" id="KW-0963">Cytoplasm</keyword>
<keyword evidence="4 8" id="KW-0808">Transferase</keyword>
<dbReference type="NCBIfam" id="TIGR01027">
    <property type="entry name" value="proB"/>
    <property type="match status" value="1"/>
</dbReference>
<dbReference type="STRING" id="576118.SAMN05216216_11750"/>
<protein>
    <recommendedName>
        <fullName evidence="8">Glutamate 5-kinase</fullName>
        <ecNumber evidence="8">2.7.2.11</ecNumber>
    </recommendedName>
    <alternativeName>
        <fullName evidence="8">Gamma-glutamyl kinase</fullName>
        <shortName evidence="8">GK</shortName>
    </alternativeName>
</protein>
<dbReference type="InterPro" id="IPR019797">
    <property type="entry name" value="Glutamate_5-kinase_CS"/>
</dbReference>
<comment type="subcellular location">
    <subcellularLocation>
        <location evidence="8">Cytoplasm</location>
    </subcellularLocation>
</comment>
<proteinExistence type="inferred from homology"/>
<dbReference type="CDD" id="cd04242">
    <property type="entry name" value="AAK_G5K_ProB"/>
    <property type="match status" value="1"/>
</dbReference>
<dbReference type="Pfam" id="PF00696">
    <property type="entry name" value="AA_kinase"/>
    <property type="match status" value="1"/>
</dbReference>
<dbReference type="InterPro" id="IPR005715">
    <property type="entry name" value="Glu_5kinase/COase_Synthase"/>
</dbReference>
<dbReference type="GO" id="GO:0055129">
    <property type="term" value="P:L-proline biosynthetic process"/>
    <property type="evidence" value="ECO:0007669"/>
    <property type="project" value="UniProtKB-UniRule"/>
</dbReference>
<evidence type="ECO:0000256" key="6">
    <source>
        <dbReference type="ARBA" id="ARBA00022777"/>
    </source>
</evidence>
<keyword evidence="2 8" id="KW-0028">Amino-acid biosynthesis</keyword>
<dbReference type="FunFam" id="3.40.1160.10:FF:000018">
    <property type="entry name" value="Glutamate 5-kinase"/>
    <property type="match status" value="1"/>
</dbReference>
<keyword evidence="6 8" id="KW-0418">Kinase</keyword>
<keyword evidence="7 8" id="KW-0067">ATP-binding</keyword>
<evidence type="ECO:0000313" key="11">
    <source>
        <dbReference type="Proteomes" id="UP000199008"/>
    </source>
</evidence>
<dbReference type="UniPathway" id="UPA00098">
    <property type="reaction ID" value="UER00359"/>
</dbReference>
<dbReference type="InterPro" id="IPR011529">
    <property type="entry name" value="Glu_5kinase"/>
</dbReference>
<gene>
    <name evidence="8" type="primary">proB</name>
    <name evidence="10" type="ORF">SAMN05216216_11750</name>
</gene>
<dbReference type="PROSITE" id="PS00902">
    <property type="entry name" value="GLUTAMATE_5_KINASE"/>
    <property type="match status" value="1"/>
</dbReference>
<dbReference type="InterPro" id="IPR001057">
    <property type="entry name" value="Glu/AcGlu_kinase"/>
</dbReference>
<dbReference type="PANTHER" id="PTHR43654:SF1">
    <property type="entry name" value="ISOPENTENYL PHOSPHATE KINASE"/>
    <property type="match status" value="1"/>
</dbReference>
<dbReference type="InterPro" id="IPR036393">
    <property type="entry name" value="AceGlu_kinase-like_sf"/>
</dbReference>
<dbReference type="InterPro" id="IPR041739">
    <property type="entry name" value="G5K_ProB"/>
</dbReference>
<dbReference type="HAMAP" id="MF_00456">
    <property type="entry name" value="ProB"/>
    <property type="match status" value="1"/>
</dbReference>
<dbReference type="InterPro" id="IPR001048">
    <property type="entry name" value="Asp/Glu/Uridylate_kinase"/>
</dbReference>
<comment type="pathway">
    <text evidence="8">Amino-acid biosynthesis; L-proline biosynthesis; L-glutamate 5-semialdehyde from L-glutamate: step 1/2.</text>
</comment>
<keyword evidence="11" id="KW-1185">Reference proteome</keyword>
<feature type="binding site" evidence="8">
    <location>
        <position position="142"/>
    </location>
    <ligand>
        <name>substrate</name>
    </ligand>
</feature>
<feature type="binding site" evidence="8">
    <location>
        <position position="158"/>
    </location>
    <ligand>
        <name>substrate</name>
    </ligand>
</feature>
<keyword evidence="3 8" id="KW-0641">Proline biosynthesis</keyword>
<evidence type="ECO:0000259" key="9">
    <source>
        <dbReference type="Pfam" id="PF00696"/>
    </source>
</evidence>
<dbReference type="PRINTS" id="PR00474">
    <property type="entry name" value="GLU5KINASE"/>
</dbReference>
<sequence length="277" mass="30139">MKLGLSKNSKRIVIKIGTNSIMKSIDKINYHKIDRLAYVCSTLRQQDHDVILVASGAVGAGACTLNMDAYPESIAEKQALASVGQGVLMNLYSRFFQHYDQHVGQILMTRDIVSYPNAYANCQTTINSLLKNKIIPIINENDAVSVDESGRRSKFGENDTLSAVVTEVTEADMLIILSDIEGLYDANPHTDADAKLISYVNEVSDEILAMAGGAGSVFSTGGMETKLNAAKRVMENDQAMVIASAENPNIIFDIVDGKEVGTLFQKEQPELLTQGDD</sequence>
<dbReference type="GO" id="GO:0005829">
    <property type="term" value="C:cytosol"/>
    <property type="evidence" value="ECO:0007669"/>
    <property type="project" value="TreeGrafter"/>
</dbReference>
<evidence type="ECO:0000256" key="8">
    <source>
        <dbReference type="HAMAP-Rule" id="MF_00456"/>
    </source>
</evidence>
<comment type="catalytic activity">
    <reaction evidence="8">
        <text>L-glutamate + ATP = L-glutamyl 5-phosphate + ADP</text>
        <dbReference type="Rhea" id="RHEA:14877"/>
        <dbReference type="ChEBI" id="CHEBI:29985"/>
        <dbReference type="ChEBI" id="CHEBI:30616"/>
        <dbReference type="ChEBI" id="CHEBI:58274"/>
        <dbReference type="ChEBI" id="CHEBI:456216"/>
        <dbReference type="EC" id="2.7.2.11"/>
    </reaction>
</comment>
<feature type="binding site" evidence="8">
    <location>
        <position position="55"/>
    </location>
    <ligand>
        <name>substrate</name>
    </ligand>
</feature>
<accession>A0A1G9GHV4</accession>
<dbReference type="SUPFAM" id="SSF53633">
    <property type="entry name" value="Carbamate kinase-like"/>
    <property type="match status" value="1"/>
</dbReference>
<dbReference type="EMBL" id="FNFY01000017">
    <property type="protein sequence ID" value="SDL00237.1"/>
    <property type="molecule type" value="Genomic_DNA"/>
</dbReference>
<comment type="similarity">
    <text evidence="8">Belongs to the glutamate 5-kinase family.</text>
</comment>
<dbReference type="PANTHER" id="PTHR43654">
    <property type="entry name" value="GLUTAMATE 5-KINASE"/>
    <property type="match status" value="1"/>
</dbReference>
<dbReference type="Proteomes" id="UP000199008">
    <property type="component" value="Unassembled WGS sequence"/>
</dbReference>
<evidence type="ECO:0000256" key="3">
    <source>
        <dbReference type="ARBA" id="ARBA00022650"/>
    </source>
</evidence>
<reference evidence="11" key="1">
    <citation type="submission" date="2016-10" db="EMBL/GenBank/DDBJ databases">
        <authorList>
            <person name="Varghese N."/>
            <person name="Submissions S."/>
        </authorList>
    </citation>
    <scope>NUCLEOTIDE SEQUENCE [LARGE SCALE GENOMIC DNA]</scope>
    <source>
        <strain evidence="11">CGMCC 1.8895</strain>
    </source>
</reference>
<dbReference type="GO" id="GO:0005524">
    <property type="term" value="F:ATP binding"/>
    <property type="evidence" value="ECO:0007669"/>
    <property type="project" value="UniProtKB-KW"/>
</dbReference>
<evidence type="ECO:0000256" key="2">
    <source>
        <dbReference type="ARBA" id="ARBA00022605"/>
    </source>
</evidence>
<evidence type="ECO:0000256" key="4">
    <source>
        <dbReference type="ARBA" id="ARBA00022679"/>
    </source>
</evidence>
<name>A0A1G9GHV4_9BACL</name>
<evidence type="ECO:0000256" key="5">
    <source>
        <dbReference type="ARBA" id="ARBA00022741"/>
    </source>
</evidence>
<evidence type="ECO:0000256" key="7">
    <source>
        <dbReference type="ARBA" id="ARBA00022840"/>
    </source>
</evidence>
<comment type="function">
    <text evidence="8">Catalyzes the transfer of a phosphate group to glutamate to form L-glutamate 5-phosphate.</text>
</comment>
<keyword evidence="5 8" id="KW-0547">Nucleotide-binding</keyword>
<feature type="binding site" evidence="8">
    <location>
        <begin position="178"/>
        <end position="179"/>
    </location>
    <ligand>
        <name>ATP</name>
        <dbReference type="ChEBI" id="CHEBI:30616"/>
    </ligand>
</feature>
<dbReference type="EC" id="2.7.2.11" evidence="8"/>
<dbReference type="Gene3D" id="3.40.1160.10">
    <property type="entry name" value="Acetylglutamate kinase-like"/>
    <property type="match status" value="1"/>
</dbReference>
<feature type="domain" description="Aspartate/glutamate/uridylate kinase" evidence="9">
    <location>
        <begin position="10"/>
        <end position="243"/>
    </location>
</feature>
<evidence type="ECO:0000313" key="10">
    <source>
        <dbReference type="EMBL" id="SDL00237.1"/>
    </source>
</evidence>
<dbReference type="OrthoDB" id="9804434at2"/>